<dbReference type="Proteomes" id="UP000321595">
    <property type="component" value="Chromosome"/>
</dbReference>
<keyword evidence="2" id="KW-1185">Reference proteome</keyword>
<dbReference type="RefSeq" id="WP_146963318.1">
    <property type="nucleotide sequence ID" value="NZ_CP042467.1"/>
</dbReference>
<protein>
    <submittedName>
        <fullName evidence="1">Uncharacterized protein</fullName>
    </submittedName>
</protein>
<dbReference type="OrthoDB" id="5516213at2"/>
<proteinExistence type="predicted"/>
<evidence type="ECO:0000313" key="1">
    <source>
        <dbReference type="EMBL" id="QED30011.1"/>
    </source>
</evidence>
<name>A0A5B8XXV2_9DELT</name>
<dbReference type="AlphaFoldDB" id="A0A5B8XXV2"/>
<reference evidence="1 2" key="1">
    <citation type="submission" date="2019-08" db="EMBL/GenBank/DDBJ databases">
        <authorList>
            <person name="Liang Q."/>
        </authorList>
    </citation>
    <scope>NUCLEOTIDE SEQUENCE [LARGE SCALE GENOMIC DNA]</scope>
    <source>
        <strain evidence="1 2">V1718</strain>
    </source>
</reference>
<sequence length="288" mass="31791">MAQDDPIHFLEAGLERPDGTLLMPGYDTSEDMLANPHTLLLSGKPGEIEEIANLSWQTVATSSPAPERLVFVSEWGNYFDFASFEDHASGVLDDDGEIEYRSVDNVGGELYACGGSRTIRRLTDEGWVDESEDLEPGNLIEAVSGFSGDELYGFGWNGEIWWREGGSWRAVESPTERILQAACIVDGRVFVGGQLGVILEGRHDAWGVIENDHKLDIWSVCEFEGVPYFSTIDGILRLHDGKIEKMDTRELKSTHKLFVGPSGLWSVGGGTLGLYDGTEWRCVQQLGD</sequence>
<evidence type="ECO:0000313" key="2">
    <source>
        <dbReference type="Proteomes" id="UP000321595"/>
    </source>
</evidence>
<dbReference type="EMBL" id="CP042467">
    <property type="protein sequence ID" value="QED30011.1"/>
    <property type="molecule type" value="Genomic_DNA"/>
</dbReference>
<dbReference type="KEGG" id="bbae:FRD01_22805"/>
<gene>
    <name evidence="1" type="ORF">FRD01_22805</name>
</gene>
<accession>A0A5B8XXV2</accession>
<organism evidence="1 2">
    <name type="scientific">Microvenator marinus</name>
    <dbReference type="NCBI Taxonomy" id="2600177"/>
    <lineage>
        <taxon>Bacteria</taxon>
        <taxon>Deltaproteobacteria</taxon>
        <taxon>Bradymonadales</taxon>
        <taxon>Microvenatoraceae</taxon>
        <taxon>Microvenator</taxon>
    </lineage>
</organism>